<protein>
    <recommendedName>
        <fullName evidence="2">UDP-galactopyranose mutase C-terminal domain-containing protein</fullName>
    </recommendedName>
</protein>
<dbReference type="GO" id="GO:0008767">
    <property type="term" value="F:UDP-galactopyranose mutase activity"/>
    <property type="evidence" value="ECO:0007669"/>
    <property type="project" value="TreeGrafter"/>
</dbReference>
<proteinExistence type="predicted"/>
<dbReference type="GO" id="GO:0005829">
    <property type="term" value="C:cytosol"/>
    <property type="evidence" value="ECO:0007669"/>
    <property type="project" value="TreeGrafter"/>
</dbReference>
<gene>
    <name evidence="1" type="ORF">METZ01_LOCUS306889</name>
</gene>
<dbReference type="AlphaFoldDB" id="A0A382N0Z2"/>
<organism evidence="1">
    <name type="scientific">marine metagenome</name>
    <dbReference type="NCBI Taxonomy" id="408172"/>
    <lineage>
        <taxon>unclassified sequences</taxon>
        <taxon>metagenomes</taxon>
        <taxon>ecological metagenomes</taxon>
    </lineage>
</organism>
<accession>A0A382N0Z2</accession>
<evidence type="ECO:0000313" key="1">
    <source>
        <dbReference type="EMBL" id="SVC54035.1"/>
    </source>
</evidence>
<feature type="non-terminal residue" evidence="1">
    <location>
        <position position="75"/>
    </location>
</feature>
<name>A0A382N0Z2_9ZZZZ</name>
<reference evidence="1" key="1">
    <citation type="submission" date="2018-05" db="EMBL/GenBank/DDBJ databases">
        <authorList>
            <person name="Lanie J.A."/>
            <person name="Ng W.-L."/>
            <person name="Kazmierczak K.M."/>
            <person name="Andrzejewski T.M."/>
            <person name="Davidsen T.M."/>
            <person name="Wayne K.J."/>
            <person name="Tettelin H."/>
            <person name="Glass J.I."/>
            <person name="Rusch D."/>
            <person name="Podicherti R."/>
            <person name="Tsui H.-C.T."/>
            <person name="Winkler M.E."/>
        </authorList>
    </citation>
    <scope>NUCLEOTIDE SEQUENCE</scope>
</reference>
<dbReference type="EMBL" id="UINC01096826">
    <property type="protein sequence ID" value="SVC54035.1"/>
    <property type="molecule type" value="Genomic_DNA"/>
</dbReference>
<dbReference type="GO" id="GO:0050660">
    <property type="term" value="F:flavin adenine dinucleotide binding"/>
    <property type="evidence" value="ECO:0007669"/>
    <property type="project" value="TreeGrafter"/>
</dbReference>
<dbReference type="PANTHER" id="PTHR21197:SF0">
    <property type="entry name" value="UDP-GALACTOPYRANOSE MUTASE"/>
    <property type="match status" value="1"/>
</dbReference>
<evidence type="ECO:0008006" key="2">
    <source>
        <dbReference type="Google" id="ProtNLM"/>
    </source>
</evidence>
<dbReference type="Pfam" id="PF13450">
    <property type="entry name" value="NAD_binding_8"/>
    <property type="match status" value="1"/>
</dbReference>
<sequence length="75" mass="8350">MDSDFDFLIVGAGFSGLVLAERLSTQLGRSSLVVDKRDHIGGNAYDYVDPAGVRVHKYGPHYFRTNSDRVVQYLS</sequence>
<dbReference type="PANTHER" id="PTHR21197">
    <property type="entry name" value="UDP-GALACTOPYRANOSE MUTASE"/>
    <property type="match status" value="1"/>
</dbReference>
<dbReference type="Gene3D" id="3.40.50.720">
    <property type="entry name" value="NAD(P)-binding Rossmann-like Domain"/>
    <property type="match status" value="1"/>
</dbReference>
<dbReference type="SUPFAM" id="SSF51971">
    <property type="entry name" value="Nucleotide-binding domain"/>
    <property type="match status" value="1"/>
</dbReference>